<accession>A0A753AFM8</accession>
<reference evidence="1" key="1">
    <citation type="journal article" date="2018" name="Genome Biol.">
        <title>SKESA: strategic k-mer extension for scrupulous assemblies.</title>
        <authorList>
            <person name="Souvorov A."/>
            <person name="Agarwala R."/>
            <person name="Lipman D.J."/>
        </authorList>
    </citation>
    <scope>NUCLEOTIDE SEQUENCE</scope>
    <source>
        <strain evidence="1">CDC 4648/53</strain>
    </source>
</reference>
<organism evidence="1">
    <name type="scientific">Salmonella enterica subsp. enterica serovar Miami</name>
    <dbReference type="NCBI Taxonomy" id="286780"/>
    <lineage>
        <taxon>Bacteria</taxon>
        <taxon>Pseudomonadati</taxon>
        <taxon>Pseudomonadota</taxon>
        <taxon>Gammaproteobacteria</taxon>
        <taxon>Enterobacterales</taxon>
        <taxon>Enterobacteriaceae</taxon>
        <taxon>Salmonella</taxon>
    </lineage>
</organism>
<dbReference type="AlphaFoldDB" id="A0A753AFM8"/>
<evidence type="ECO:0000313" key="1">
    <source>
        <dbReference type="EMBL" id="HAF7953090.1"/>
    </source>
</evidence>
<comment type="caution">
    <text evidence="1">The sequence shown here is derived from an EMBL/GenBank/DDBJ whole genome shotgun (WGS) entry which is preliminary data.</text>
</comment>
<gene>
    <name evidence="1" type="ORF">GNB55_004516</name>
</gene>
<reference evidence="1" key="2">
    <citation type="submission" date="2018-07" db="EMBL/GenBank/DDBJ databases">
        <authorList>
            <consortium name="NCBI Pathogen Detection Project"/>
        </authorList>
    </citation>
    <scope>NUCLEOTIDE SEQUENCE</scope>
    <source>
        <strain evidence="1">CDC 4648/53</strain>
    </source>
</reference>
<proteinExistence type="predicted"/>
<name>A0A753AFM8_SALET</name>
<dbReference type="RefSeq" id="WP_023219633.1">
    <property type="nucleotide sequence ID" value="NZ_MYGF01000036.1"/>
</dbReference>
<protein>
    <submittedName>
        <fullName evidence="1">Uncharacterized protein</fullName>
    </submittedName>
</protein>
<sequence length="145" mass="16681">MKKTEKTVRIAHTVKRTPFSASVLFHREARRWVQVLMSGVRYLDAAGWLSVPEHVRQLKGLQQQTAVFMTLTGEEADRPRRQQQWQYLQQHCAPLPGEVLVFIGRRHQYLCLQACLGERYAGAVVHLYLSRLLARFGSTHRAVSA</sequence>
<dbReference type="EMBL" id="DAAWHV010000043">
    <property type="protein sequence ID" value="HAF7953090.1"/>
    <property type="molecule type" value="Genomic_DNA"/>
</dbReference>